<name>A0A1M5ND72_9GAMM</name>
<protein>
    <submittedName>
        <fullName evidence="1">Uncharacterized protein</fullName>
    </submittedName>
</protein>
<evidence type="ECO:0000313" key="1">
    <source>
        <dbReference type="EMBL" id="SHG87460.1"/>
    </source>
</evidence>
<dbReference type="EMBL" id="FQXG01000001">
    <property type="protein sequence ID" value="SHG87460.1"/>
    <property type="molecule type" value="Genomic_DNA"/>
</dbReference>
<dbReference type="STRING" id="299255.SAMN02745129_1002"/>
<accession>A0A1M5ND72</accession>
<organism evidence="1 2">
    <name type="scientific">Ferrimonas marina</name>
    <dbReference type="NCBI Taxonomy" id="299255"/>
    <lineage>
        <taxon>Bacteria</taxon>
        <taxon>Pseudomonadati</taxon>
        <taxon>Pseudomonadota</taxon>
        <taxon>Gammaproteobacteria</taxon>
        <taxon>Alteromonadales</taxon>
        <taxon>Ferrimonadaceae</taxon>
        <taxon>Ferrimonas</taxon>
    </lineage>
</organism>
<reference evidence="1 2" key="1">
    <citation type="submission" date="2016-11" db="EMBL/GenBank/DDBJ databases">
        <authorList>
            <person name="Jaros S."/>
            <person name="Januszkiewicz K."/>
            <person name="Wedrychowicz H."/>
        </authorList>
    </citation>
    <scope>NUCLEOTIDE SEQUENCE [LARGE SCALE GENOMIC DNA]</scope>
    <source>
        <strain evidence="1 2">DSM 16917</strain>
    </source>
</reference>
<sequence length="57" mass="6102">MARAAVNELLFELTQGFTFSLIPSLRACQVNDSDNTIGDIISAENINSDDTGGGNKR</sequence>
<evidence type="ECO:0000313" key="2">
    <source>
        <dbReference type="Proteomes" id="UP000184268"/>
    </source>
</evidence>
<dbReference type="Proteomes" id="UP000184268">
    <property type="component" value="Unassembled WGS sequence"/>
</dbReference>
<proteinExistence type="predicted"/>
<keyword evidence="2" id="KW-1185">Reference proteome</keyword>
<dbReference type="AlphaFoldDB" id="A0A1M5ND72"/>
<gene>
    <name evidence="1" type="ORF">SAMN02745129_1002</name>
</gene>